<comment type="caution">
    <text evidence="2">The sequence shown here is derived from an EMBL/GenBank/DDBJ whole genome shotgun (WGS) entry which is preliminary data.</text>
</comment>
<dbReference type="EMBL" id="BMGZ01000001">
    <property type="protein sequence ID" value="GGH92475.1"/>
    <property type="molecule type" value="Genomic_DNA"/>
</dbReference>
<reference evidence="2" key="2">
    <citation type="submission" date="2020-09" db="EMBL/GenBank/DDBJ databases">
        <authorList>
            <person name="Sun Q."/>
            <person name="Zhou Y."/>
        </authorList>
    </citation>
    <scope>NUCLEOTIDE SEQUENCE</scope>
    <source>
        <strain evidence="2">CGMCC 1.14984</strain>
    </source>
</reference>
<feature type="region of interest" description="Disordered" evidence="1">
    <location>
        <begin position="27"/>
        <end position="67"/>
    </location>
</feature>
<dbReference type="AlphaFoldDB" id="A0A8J3A1S3"/>
<gene>
    <name evidence="2" type="ORF">GCM10011355_02060</name>
</gene>
<evidence type="ECO:0000256" key="1">
    <source>
        <dbReference type="SAM" id="MobiDB-lite"/>
    </source>
</evidence>
<protein>
    <submittedName>
        <fullName evidence="2">Uncharacterized protein</fullName>
    </submittedName>
</protein>
<evidence type="ECO:0000313" key="2">
    <source>
        <dbReference type="EMBL" id="GGH92475.1"/>
    </source>
</evidence>
<accession>A0A8J3A1S3</accession>
<evidence type="ECO:0000313" key="3">
    <source>
        <dbReference type="Proteomes" id="UP000621856"/>
    </source>
</evidence>
<organism evidence="2 3">
    <name type="scientific">Aquisalinus luteolus</name>
    <dbReference type="NCBI Taxonomy" id="1566827"/>
    <lineage>
        <taxon>Bacteria</taxon>
        <taxon>Pseudomonadati</taxon>
        <taxon>Pseudomonadota</taxon>
        <taxon>Alphaproteobacteria</taxon>
        <taxon>Parvularculales</taxon>
        <taxon>Parvularculaceae</taxon>
        <taxon>Aquisalinus</taxon>
    </lineage>
</organism>
<reference evidence="2" key="1">
    <citation type="journal article" date="2014" name="Int. J. Syst. Evol. Microbiol.">
        <title>Complete genome sequence of Corynebacterium casei LMG S-19264T (=DSM 44701T), isolated from a smear-ripened cheese.</title>
        <authorList>
            <consortium name="US DOE Joint Genome Institute (JGI-PGF)"/>
            <person name="Walter F."/>
            <person name="Albersmeier A."/>
            <person name="Kalinowski J."/>
            <person name="Ruckert C."/>
        </authorList>
    </citation>
    <scope>NUCLEOTIDE SEQUENCE</scope>
    <source>
        <strain evidence="2">CGMCC 1.14984</strain>
    </source>
</reference>
<proteinExistence type="predicted"/>
<sequence>MERDVVRRSVASFAIGKKHEECAVQNIREQRAAGDPRSRMMHAPPDKTEHETESAGRRDQHPDPEIA</sequence>
<name>A0A8J3A1S3_9PROT</name>
<dbReference type="Proteomes" id="UP000621856">
    <property type="component" value="Unassembled WGS sequence"/>
</dbReference>